<dbReference type="OMA" id="NQHGQIR"/>
<keyword evidence="2" id="KW-1185">Reference proteome</keyword>
<sequence>MERSDRRVPAGETKFHNQELLQHNSAGILTGPRNIVLKGKQCCRRQPHYIFIGKDVSSSPVSMDIGKCHSHCGNPQRSVNYNSELLGFPKHLSVLEQLQTKKKRLLEHTLELSRTPMESSCPRDSLCEPVRMRVERFQLFDGVRELEVIEECQCNVRPTACVRSLLLKTYSPDSPLEVTVDVGKCSNPTAPGGLGCVPTKFESVLLESPNGLELIQTVELCEMRENCYRLPHVEYYCVITVNSSGEKEERLKEIDVGRCLGVCTAGSGDLVRDIRSKDQCVVCEDGSSNGCFPGEYETHTFRSRRGKFRTVNAIKSCKCLGANL</sequence>
<dbReference type="Proteomes" id="UP000288216">
    <property type="component" value="Unassembled WGS sequence"/>
</dbReference>
<name>A0A401NSK1_SCYTO</name>
<dbReference type="PANTHER" id="PTHR39313">
    <property type="entry name" value="IM:7138239"/>
    <property type="match status" value="1"/>
</dbReference>
<organism evidence="1 2">
    <name type="scientific">Scyliorhinus torazame</name>
    <name type="common">Cloudy catshark</name>
    <name type="synonym">Catulus torazame</name>
    <dbReference type="NCBI Taxonomy" id="75743"/>
    <lineage>
        <taxon>Eukaryota</taxon>
        <taxon>Metazoa</taxon>
        <taxon>Chordata</taxon>
        <taxon>Craniata</taxon>
        <taxon>Vertebrata</taxon>
        <taxon>Chondrichthyes</taxon>
        <taxon>Elasmobranchii</taxon>
        <taxon>Galeomorphii</taxon>
        <taxon>Galeoidea</taxon>
        <taxon>Carcharhiniformes</taxon>
        <taxon>Scyliorhinidae</taxon>
        <taxon>Scyliorhinus</taxon>
    </lineage>
</organism>
<dbReference type="OrthoDB" id="636685at2759"/>
<dbReference type="EMBL" id="BFAA01001337">
    <property type="protein sequence ID" value="GCB63893.1"/>
    <property type="molecule type" value="Genomic_DNA"/>
</dbReference>
<comment type="caution">
    <text evidence="1">The sequence shown here is derived from an EMBL/GenBank/DDBJ whole genome shotgun (WGS) entry which is preliminary data.</text>
</comment>
<evidence type="ECO:0000313" key="1">
    <source>
        <dbReference type="EMBL" id="GCB63893.1"/>
    </source>
</evidence>
<dbReference type="PANTHER" id="PTHR39313:SF1">
    <property type="entry name" value="IM:7138239"/>
    <property type="match status" value="1"/>
</dbReference>
<proteinExistence type="predicted"/>
<reference evidence="1 2" key="1">
    <citation type="journal article" date="2018" name="Nat. Ecol. Evol.">
        <title>Shark genomes provide insights into elasmobranch evolution and the origin of vertebrates.</title>
        <authorList>
            <person name="Hara Y"/>
            <person name="Yamaguchi K"/>
            <person name="Onimaru K"/>
            <person name="Kadota M"/>
            <person name="Koyanagi M"/>
            <person name="Keeley SD"/>
            <person name="Tatsumi K"/>
            <person name="Tanaka K"/>
            <person name="Motone F"/>
            <person name="Kageyama Y"/>
            <person name="Nozu R"/>
            <person name="Adachi N"/>
            <person name="Nishimura O"/>
            <person name="Nakagawa R"/>
            <person name="Tanegashima C"/>
            <person name="Kiyatake I"/>
            <person name="Matsumoto R"/>
            <person name="Murakumo K"/>
            <person name="Nishida K"/>
            <person name="Terakita A"/>
            <person name="Kuratani S"/>
            <person name="Sato K"/>
            <person name="Hyodo S Kuraku.S."/>
        </authorList>
    </citation>
    <scope>NUCLEOTIDE SEQUENCE [LARGE SCALE GENOMIC DNA]</scope>
</reference>
<accession>A0A401NSK1</accession>
<protein>
    <submittedName>
        <fullName evidence="1">Uncharacterized protein</fullName>
    </submittedName>
</protein>
<dbReference type="STRING" id="75743.A0A401NSK1"/>
<gene>
    <name evidence="1" type="ORF">scyTo_0004499</name>
</gene>
<evidence type="ECO:0000313" key="2">
    <source>
        <dbReference type="Proteomes" id="UP000288216"/>
    </source>
</evidence>
<dbReference type="AlphaFoldDB" id="A0A401NSK1"/>